<evidence type="ECO:0000313" key="2">
    <source>
        <dbReference type="EMBL" id="GFY00061.1"/>
    </source>
</evidence>
<feature type="compositionally biased region" description="Polar residues" evidence="1">
    <location>
        <begin position="77"/>
        <end position="86"/>
    </location>
</feature>
<gene>
    <name evidence="2" type="ORF">TNCV_1341591</name>
</gene>
<reference evidence="2" key="1">
    <citation type="submission" date="2020-08" db="EMBL/GenBank/DDBJ databases">
        <title>Multicomponent nature underlies the extraordinary mechanical properties of spider dragline silk.</title>
        <authorList>
            <person name="Kono N."/>
            <person name="Nakamura H."/>
            <person name="Mori M."/>
            <person name="Yoshida Y."/>
            <person name="Ohtoshi R."/>
            <person name="Malay A.D."/>
            <person name="Moran D.A.P."/>
            <person name="Tomita M."/>
            <person name="Numata K."/>
            <person name="Arakawa K."/>
        </authorList>
    </citation>
    <scope>NUCLEOTIDE SEQUENCE</scope>
</reference>
<organism evidence="2 3">
    <name type="scientific">Trichonephila clavipes</name>
    <name type="common">Golden silk orbweaver</name>
    <name type="synonym">Nephila clavipes</name>
    <dbReference type="NCBI Taxonomy" id="2585209"/>
    <lineage>
        <taxon>Eukaryota</taxon>
        <taxon>Metazoa</taxon>
        <taxon>Ecdysozoa</taxon>
        <taxon>Arthropoda</taxon>
        <taxon>Chelicerata</taxon>
        <taxon>Arachnida</taxon>
        <taxon>Araneae</taxon>
        <taxon>Araneomorphae</taxon>
        <taxon>Entelegynae</taxon>
        <taxon>Araneoidea</taxon>
        <taxon>Nephilidae</taxon>
        <taxon>Trichonephila</taxon>
    </lineage>
</organism>
<evidence type="ECO:0000313" key="3">
    <source>
        <dbReference type="Proteomes" id="UP000887159"/>
    </source>
</evidence>
<proteinExistence type="predicted"/>
<comment type="caution">
    <text evidence="2">The sequence shown here is derived from an EMBL/GenBank/DDBJ whole genome shotgun (WGS) entry which is preliminary data.</text>
</comment>
<dbReference type="AlphaFoldDB" id="A0A8X6RTP4"/>
<feature type="compositionally biased region" description="Pro residues" evidence="1">
    <location>
        <begin position="120"/>
        <end position="131"/>
    </location>
</feature>
<accession>A0A8X6RTP4</accession>
<feature type="compositionally biased region" description="Basic and acidic residues" evidence="1">
    <location>
        <begin position="177"/>
        <end position="193"/>
    </location>
</feature>
<feature type="region of interest" description="Disordered" evidence="1">
    <location>
        <begin position="29"/>
        <end position="202"/>
    </location>
</feature>
<name>A0A8X6RTP4_TRICX</name>
<protein>
    <submittedName>
        <fullName evidence="2">Uncharacterized protein</fullName>
    </submittedName>
</protein>
<dbReference type="EMBL" id="BMAU01021216">
    <property type="protein sequence ID" value="GFY00061.1"/>
    <property type="molecule type" value="Genomic_DNA"/>
</dbReference>
<sequence length="202" mass="22545">MSWARPAGGPKKRALNSFFILTHVGFFLERRGEPPPRPPEDQPGRASPRPSNQQRPRESPPPRNAGPHPGTTRNHKTGGTTHQPTEQPGHAGQAAPGPRTTRRPRRKTQLLSCTLHTASPPRPHPTSPKAPKSPKPRPKRQPPQGAARRATTPKVKNHQTQPHPHPAPARHRTPWQKNKDNKLNTKKAIIEHKRSNKINNRT</sequence>
<dbReference type="Proteomes" id="UP000887159">
    <property type="component" value="Unassembled WGS sequence"/>
</dbReference>
<keyword evidence="3" id="KW-1185">Reference proteome</keyword>
<feature type="compositionally biased region" description="Basic and acidic residues" evidence="1">
    <location>
        <begin position="29"/>
        <end position="43"/>
    </location>
</feature>
<evidence type="ECO:0000256" key="1">
    <source>
        <dbReference type="SAM" id="MobiDB-lite"/>
    </source>
</evidence>